<dbReference type="PANTHER" id="PTHR47959:SF13">
    <property type="entry name" value="ATP-DEPENDENT RNA HELICASE RHLE"/>
    <property type="match status" value="1"/>
</dbReference>
<dbReference type="InterPro" id="IPR027417">
    <property type="entry name" value="P-loop_NTPase"/>
</dbReference>
<feature type="region of interest" description="Disordered" evidence="12">
    <location>
        <begin position="371"/>
        <end position="445"/>
    </location>
</feature>
<reference evidence="16 17" key="1">
    <citation type="submission" date="2020-08" db="EMBL/GenBank/DDBJ databases">
        <title>Dyella sp. G9 isolated from forest soil.</title>
        <authorList>
            <person name="Fu J."/>
            <person name="Qiu L."/>
        </authorList>
    </citation>
    <scope>NUCLEOTIDE SEQUENCE [LARGE SCALE GENOMIC DNA]</scope>
    <source>
        <strain evidence="16 17">G9</strain>
    </source>
</reference>
<gene>
    <name evidence="16" type="ORF">H8F01_15740</name>
</gene>
<protein>
    <recommendedName>
        <fullName evidence="9">DEAD-box ATP-dependent RNA helicase RhpA</fullName>
        <ecNumber evidence="1">3.6.4.13</ecNumber>
    </recommendedName>
</protein>
<dbReference type="CDD" id="cd00268">
    <property type="entry name" value="DEADc"/>
    <property type="match status" value="1"/>
</dbReference>
<keyword evidence="6 11" id="KW-0067">ATP-binding</keyword>
<keyword evidence="3 11" id="KW-0547">Nucleotide-binding</keyword>
<evidence type="ECO:0000313" key="17">
    <source>
        <dbReference type="Proteomes" id="UP000515873"/>
    </source>
</evidence>
<evidence type="ECO:0000256" key="5">
    <source>
        <dbReference type="ARBA" id="ARBA00022806"/>
    </source>
</evidence>
<keyword evidence="17" id="KW-1185">Reference proteome</keyword>
<feature type="short sequence motif" description="Q motif" evidence="10">
    <location>
        <begin position="1"/>
        <end position="29"/>
    </location>
</feature>
<evidence type="ECO:0000256" key="11">
    <source>
        <dbReference type="RuleBase" id="RU000492"/>
    </source>
</evidence>
<evidence type="ECO:0000256" key="9">
    <source>
        <dbReference type="ARBA" id="ARBA00074363"/>
    </source>
</evidence>
<dbReference type="GO" id="GO:0016787">
    <property type="term" value="F:hydrolase activity"/>
    <property type="evidence" value="ECO:0007669"/>
    <property type="project" value="UniProtKB-KW"/>
</dbReference>
<dbReference type="SUPFAM" id="SSF52540">
    <property type="entry name" value="P-loop containing nucleoside triphosphate hydrolases"/>
    <property type="match status" value="1"/>
</dbReference>
<dbReference type="GO" id="GO:0009266">
    <property type="term" value="P:response to temperature stimulus"/>
    <property type="evidence" value="ECO:0007669"/>
    <property type="project" value="UniProtKB-ARBA"/>
</dbReference>
<dbReference type="CDD" id="cd18787">
    <property type="entry name" value="SF2_C_DEAD"/>
    <property type="match status" value="1"/>
</dbReference>
<evidence type="ECO:0000256" key="8">
    <source>
        <dbReference type="ARBA" id="ARBA00047984"/>
    </source>
</evidence>
<evidence type="ECO:0000256" key="2">
    <source>
        <dbReference type="ARBA" id="ARBA00022490"/>
    </source>
</evidence>
<dbReference type="PANTHER" id="PTHR47959">
    <property type="entry name" value="ATP-DEPENDENT RNA HELICASE RHLE-RELATED"/>
    <property type="match status" value="1"/>
</dbReference>
<evidence type="ECO:0000256" key="1">
    <source>
        <dbReference type="ARBA" id="ARBA00012552"/>
    </source>
</evidence>
<feature type="compositionally biased region" description="Basic and acidic residues" evidence="12">
    <location>
        <begin position="423"/>
        <end position="433"/>
    </location>
</feature>
<dbReference type="PROSITE" id="PS51195">
    <property type="entry name" value="Q_MOTIF"/>
    <property type="match status" value="1"/>
</dbReference>
<dbReference type="InterPro" id="IPR011545">
    <property type="entry name" value="DEAD/DEAH_box_helicase_dom"/>
</dbReference>
<dbReference type="Proteomes" id="UP000515873">
    <property type="component" value="Chromosome"/>
</dbReference>
<evidence type="ECO:0000313" key="16">
    <source>
        <dbReference type="EMBL" id="QNK00536.1"/>
    </source>
</evidence>
<feature type="compositionally biased region" description="Low complexity" evidence="12">
    <location>
        <begin position="391"/>
        <end position="408"/>
    </location>
</feature>
<keyword evidence="5 11" id="KW-0347">Helicase</keyword>
<dbReference type="Gene3D" id="3.40.50.300">
    <property type="entry name" value="P-loop containing nucleotide triphosphate hydrolases"/>
    <property type="match status" value="2"/>
</dbReference>
<dbReference type="InterPro" id="IPR000629">
    <property type="entry name" value="RNA-helicase_DEAD-box_CS"/>
</dbReference>
<dbReference type="FunFam" id="3.40.50.300:FF:000108">
    <property type="entry name" value="ATP-dependent RNA helicase RhlE"/>
    <property type="match status" value="1"/>
</dbReference>
<dbReference type="GO" id="GO:0003676">
    <property type="term" value="F:nucleic acid binding"/>
    <property type="evidence" value="ECO:0007669"/>
    <property type="project" value="InterPro"/>
</dbReference>
<evidence type="ECO:0000259" key="14">
    <source>
        <dbReference type="PROSITE" id="PS51194"/>
    </source>
</evidence>
<dbReference type="GO" id="GO:0003724">
    <property type="term" value="F:RNA helicase activity"/>
    <property type="evidence" value="ECO:0007669"/>
    <property type="project" value="UniProtKB-EC"/>
</dbReference>
<comment type="catalytic activity">
    <reaction evidence="8">
        <text>ATP + H2O = ADP + phosphate + H(+)</text>
        <dbReference type="Rhea" id="RHEA:13065"/>
        <dbReference type="ChEBI" id="CHEBI:15377"/>
        <dbReference type="ChEBI" id="CHEBI:15378"/>
        <dbReference type="ChEBI" id="CHEBI:30616"/>
        <dbReference type="ChEBI" id="CHEBI:43474"/>
        <dbReference type="ChEBI" id="CHEBI:456216"/>
        <dbReference type="EC" id="3.6.4.13"/>
    </reaction>
</comment>
<dbReference type="GO" id="GO:0005829">
    <property type="term" value="C:cytosol"/>
    <property type="evidence" value="ECO:0007669"/>
    <property type="project" value="TreeGrafter"/>
</dbReference>
<dbReference type="InterPro" id="IPR014001">
    <property type="entry name" value="Helicase_ATP-bd"/>
</dbReference>
<evidence type="ECO:0000256" key="10">
    <source>
        <dbReference type="PROSITE-ProRule" id="PRU00552"/>
    </source>
</evidence>
<dbReference type="PROSITE" id="PS00039">
    <property type="entry name" value="DEAD_ATP_HELICASE"/>
    <property type="match status" value="1"/>
</dbReference>
<evidence type="ECO:0000259" key="13">
    <source>
        <dbReference type="PROSITE" id="PS51192"/>
    </source>
</evidence>
<evidence type="ECO:0000256" key="6">
    <source>
        <dbReference type="ARBA" id="ARBA00022840"/>
    </source>
</evidence>
<evidence type="ECO:0000256" key="7">
    <source>
        <dbReference type="ARBA" id="ARBA00038437"/>
    </source>
</evidence>
<keyword evidence="2" id="KW-0963">Cytoplasm</keyword>
<dbReference type="PROSITE" id="PS51192">
    <property type="entry name" value="HELICASE_ATP_BIND_1"/>
    <property type="match status" value="1"/>
</dbReference>
<dbReference type="KEGG" id="dtl:H8F01_15740"/>
<sequence length="445" mass="47883">MSFESLGLGPALLRALAEQGYAEPTPIQAAAIPVVLEGGDLLAAAQTGTGKTAAFSLPLLHHLSHGAPAGTRRPRALVLTPTRELAAQVHDNLRGYGKHLRITSTTIFGGVSMGPQMQALRRGVDVVIATPGRLIDHMQQRSLDLSGIEVLVLDEADRMLDMGFLPALKRILAALPKRRQTLLFSATFAPPIKALAMQFMHEPREVSVTPPNSVATTVTHHVHPVDAAKKRDLLLHVLSQDSRRQTLVFSRTKHGADKLVTYLGVAGIRAAAIHGNKSQNARTRALSDFKSGRVTVLVATDIAARGIDIDQLPIVINFDLPMVAEDYVHRIGRTGRAGADGMAVSLVSHEESGLLRDIRKLLKTDIAVSDVPGFEPSHPLRTDANAPKPAQGQRQPRPGRPQGQSRPQGSHRPHGHTGGHGHGGGDRPAEGNRKRQRRRRPAAKA</sequence>
<evidence type="ECO:0000256" key="4">
    <source>
        <dbReference type="ARBA" id="ARBA00022801"/>
    </source>
</evidence>
<evidence type="ECO:0000256" key="3">
    <source>
        <dbReference type="ARBA" id="ARBA00022741"/>
    </source>
</evidence>
<organism evidence="16 17">
    <name type="scientific">Dyella telluris</name>
    <dbReference type="NCBI Taxonomy" id="2763498"/>
    <lineage>
        <taxon>Bacteria</taxon>
        <taxon>Pseudomonadati</taxon>
        <taxon>Pseudomonadota</taxon>
        <taxon>Gammaproteobacteria</taxon>
        <taxon>Lysobacterales</taxon>
        <taxon>Rhodanobacteraceae</taxon>
        <taxon>Dyella</taxon>
    </lineage>
</organism>
<dbReference type="GO" id="GO:0042255">
    <property type="term" value="P:ribosome assembly"/>
    <property type="evidence" value="ECO:0007669"/>
    <property type="project" value="UniProtKB-ARBA"/>
</dbReference>
<feature type="domain" description="Helicase ATP-binding" evidence="13">
    <location>
        <begin position="32"/>
        <end position="206"/>
    </location>
</feature>
<evidence type="ECO:0000256" key="12">
    <source>
        <dbReference type="SAM" id="MobiDB-lite"/>
    </source>
</evidence>
<feature type="compositionally biased region" description="Basic residues" evidence="12">
    <location>
        <begin position="409"/>
        <end position="419"/>
    </location>
</feature>
<dbReference type="Pfam" id="PF00270">
    <property type="entry name" value="DEAD"/>
    <property type="match status" value="1"/>
</dbReference>
<evidence type="ECO:0000259" key="15">
    <source>
        <dbReference type="PROSITE" id="PS51195"/>
    </source>
</evidence>
<dbReference type="InterPro" id="IPR014014">
    <property type="entry name" value="RNA_helicase_DEAD_Q_motif"/>
</dbReference>
<feature type="domain" description="Helicase C-terminal" evidence="14">
    <location>
        <begin position="229"/>
        <end position="377"/>
    </location>
</feature>
<dbReference type="InterPro" id="IPR044742">
    <property type="entry name" value="DEAD/DEAH_RhlB"/>
</dbReference>
<comment type="similarity">
    <text evidence="7 11">Belongs to the DEAD box helicase family.</text>
</comment>
<dbReference type="InterPro" id="IPR001650">
    <property type="entry name" value="Helicase_C-like"/>
</dbReference>
<feature type="compositionally biased region" description="Basic residues" evidence="12">
    <location>
        <begin position="434"/>
        <end position="445"/>
    </location>
</feature>
<dbReference type="RefSeq" id="WP_187056009.1">
    <property type="nucleotide sequence ID" value="NZ_CP060412.1"/>
</dbReference>
<dbReference type="SMART" id="SM00490">
    <property type="entry name" value="HELICc"/>
    <property type="match status" value="1"/>
</dbReference>
<keyword evidence="4 11" id="KW-0378">Hydrolase</keyword>
<proteinExistence type="inferred from homology"/>
<name>A0A7G8Q178_9GAMM</name>
<feature type="domain" description="DEAD-box RNA helicase Q" evidence="15">
    <location>
        <begin position="1"/>
        <end position="29"/>
    </location>
</feature>
<dbReference type="Pfam" id="PF00271">
    <property type="entry name" value="Helicase_C"/>
    <property type="match status" value="1"/>
</dbReference>
<dbReference type="GO" id="GO:0005524">
    <property type="term" value="F:ATP binding"/>
    <property type="evidence" value="ECO:0007669"/>
    <property type="project" value="UniProtKB-KW"/>
</dbReference>
<dbReference type="FunFam" id="3.40.50.300:FF:000468">
    <property type="entry name" value="ATP-dependent RNA helicase RhlE"/>
    <property type="match status" value="1"/>
</dbReference>
<dbReference type="EMBL" id="CP060412">
    <property type="protein sequence ID" value="QNK00536.1"/>
    <property type="molecule type" value="Genomic_DNA"/>
</dbReference>
<dbReference type="AlphaFoldDB" id="A0A7G8Q178"/>
<dbReference type="PROSITE" id="PS51194">
    <property type="entry name" value="HELICASE_CTER"/>
    <property type="match status" value="1"/>
</dbReference>
<dbReference type="EC" id="3.6.4.13" evidence="1"/>
<dbReference type="InterPro" id="IPR050079">
    <property type="entry name" value="DEAD_box_RNA_helicase"/>
</dbReference>
<accession>A0A7G8Q178</accession>
<dbReference type="SMART" id="SM00487">
    <property type="entry name" value="DEXDc"/>
    <property type="match status" value="1"/>
</dbReference>